<dbReference type="Gene3D" id="3.60.21.10">
    <property type="match status" value="1"/>
</dbReference>
<evidence type="ECO:0000256" key="1">
    <source>
        <dbReference type="ARBA" id="ARBA00008723"/>
    </source>
</evidence>
<dbReference type="GO" id="GO:0046872">
    <property type="term" value="F:metal ion binding"/>
    <property type="evidence" value="ECO:0007669"/>
    <property type="project" value="InterPro"/>
</dbReference>
<dbReference type="InterPro" id="IPR004843">
    <property type="entry name" value="Calcineurin-like_PHP"/>
</dbReference>
<comment type="catalytic activity">
    <reaction evidence="5">
        <text>a phosphate monoester + H2O = an alcohol + phosphate</text>
        <dbReference type="Rhea" id="RHEA:15017"/>
        <dbReference type="ChEBI" id="CHEBI:15377"/>
        <dbReference type="ChEBI" id="CHEBI:30879"/>
        <dbReference type="ChEBI" id="CHEBI:43474"/>
        <dbReference type="ChEBI" id="CHEBI:67140"/>
        <dbReference type="EC" id="3.1.3.2"/>
    </reaction>
</comment>
<evidence type="ECO:0000256" key="5">
    <source>
        <dbReference type="RuleBase" id="RU361203"/>
    </source>
</evidence>
<dbReference type="EMBL" id="HBEW01001961">
    <property type="protein sequence ID" value="CAD8578214.1"/>
    <property type="molecule type" value="Transcribed_RNA"/>
</dbReference>
<sequence length="675" mass="72727">MPSASRSSSFASRARATCATLVVVCARVAPGARGSRGVRGDGVTSAFERPPAAAVLALGIDARAAHERALLDDDGDDGDVPSQVHLTPTGIGEITVTWATRARVARDATVAYERVNDDDRGTNGAKKATVTSDSYTAQICFGSGTLFAPRMGQTPSVDPMKVVELANTSAWAATDAVNYRVVRAIEDVIPAGFFASAPYDKGVCLDYNNPDAQYHSPLIHKATLRNLIGGSRVAYTLPGSATSRTFTVPTVPTRHSSHHQSWTFTRIAVVGDTGQTEVTKEVLTHVAETLSDAQVLIHTGDLAYADGFAPRWDSFGRLMEFLTSKIPMLSVVGNHDVSVNGLESTAYAMRYPSPSVSSKSPSQLFWSYEFGHAHVIGLNSYANPNVGLFDGADAPQMSWLLDDLASINREYTPWIIAVFHVPWYNSNRGHFKEAERARIALEQVLYDAGVDVVLNGHVHAYERSKPVFNYAEDACGPVHIVVGDGGNYEGPYGEGWIEPQPGFSAFREGSFGAGSLLIHNDTHATWEWRRTTCVANTTASNSYFERSGDASTCRTIPDVSAQAMEPVDIAILRRDVGACPNKRVGNAERSNEASGYNADGASSHVTTLVITSIVLLALWVVTSVMLVRTLRVLKYSRAYRSPSLLANSDEYDDEFAGDGAIGLHTLSSSMGSDKF</sequence>
<dbReference type="PANTHER" id="PTHR22953">
    <property type="entry name" value="ACID PHOSPHATASE RELATED"/>
    <property type="match status" value="1"/>
</dbReference>
<keyword evidence="6" id="KW-0472">Membrane</keyword>
<keyword evidence="6" id="KW-1133">Transmembrane helix</keyword>
<feature type="domain" description="Purple acid phosphatase C-terminal" evidence="8">
    <location>
        <begin position="476"/>
        <end position="531"/>
    </location>
</feature>
<dbReference type="Pfam" id="PF14008">
    <property type="entry name" value="Metallophos_C"/>
    <property type="match status" value="1"/>
</dbReference>
<dbReference type="EC" id="3.1.3.2" evidence="5"/>
<evidence type="ECO:0000259" key="7">
    <source>
        <dbReference type="Pfam" id="PF00149"/>
    </source>
</evidence>
<comment type="similarity">
    <text evidence="1 5">Belongs to the metallophosphoesterase superfamily. Purple acid phosphatase family.</text>
</comment>
<protein>
    <recommendedName>
        <fullName evidence="5">Purple acid phosphatase</fullName>
        <ecNumber evidence="5">3.1.3.2</ecNumber>
    </recommendedName>
</protein>
<organism evidence="9">
    <name type="scientific">Ostreococcus mediterraneus</name>
    <dbReference type="NCBI Taxonomy" id="1486918"/>
    <lineage>
        <taxon>Eukaryota</taxon>
        <taxon>Viridiplantae</taxon>
        <taxon>Chlorophyta</taxon>
        <taxon>Mamiellophyceae</taxon>
        <taxon>Mamiellales</taxon>
        <taxon>Bathycoccaceae</taxon>
        <taxon>Ostreococcus</taxon>
    </lineage>
</organism>
<dbReference type="InterPro" id="IPR041792">
    <property type="entry name" value="MPP_PAP"/>
</dbReference>
<accession>A0A7S0PM36</accession>
<evidence type="ECO:0000259" key="8">
    <source>
        <dbReference type="Pfam" id="PF14008"/>
    </source>
</evidence>
<dbReference type="CDD" id="cd00839">
    <property type="entry name" value="MPP_PAPs"/>
    <property type="match status" value="1"/>
</dbReference>
<dbReference type="SUPFAM" id="SSF49363">
    <property type="entry name" value="Purple acid phosphatase, N-terminal domain"/>
    <property type="match status" value="1"/>
</dbReference>
<evidence type="ECO:0000256" key="4">
    <source>
        <dbReference type="ARBA" id="ARBA00023180"/>
    </source>
</evidence>
<dbReference type="PANTHER" id="PTHR22953:SF153">
    <property type="entry name" value="PURPLE ACID PHOSPHATASE"/>
    <property type="match status" value="1"/>
</dbReference>
<dbReference type="AlphaFoldDB" id="A0A7S0PM36"/>
<evidence type="ECO:0000256" key="6">
    <source>
        <dbReference type="SAM" id="Phobius"/>
    </source>
</evidence>
<keyword evidence="6" id="KW-0812">Transmembrane</keyword>
<evidence type="ECO:0000256" key="3">
    <source>
        <dbReference type="ARBA" id="ARBA00022801"/>
    </source>
</evidence>
<evidence type="ECO:0000256" key="2">
    <source>
        <dbReference type="ARBA" id="ARBA00022729"/>
    </source>
</evidence>
<keyword evidence="3 5" id="KW-0378">Hydrolase</keyword>
<dbReference type="InterPro" id="IPR029052">
    <property type="entry name" value="Metallo-depent_PP-like"/>
</dbReference>
<proteinExistence type="inferred from homology"/>
<dbReference type="InterPro" id="IPR025733">
    <property type="entry name" value="PAPs_C"/>
</dbReference>
<feature type="domain" description="Calcineurin-like phosphoesterase" evidence="7">
    <location>
        <begin position="266"/>
        <end position="461"/>
    </location>
</feature>
<evidence type="ECO:0000313" key="9">
    <source>
        <dbReference type="EMBL" id="CAD8578214.1"/>
    </source>
</evidence>
<dbReference type="Pfam" id="PF00149">
    <property type="entry name" value="Metallophos"/>
    <property type="match status" value="1"/>
</dbReference>
<dbReference type="SUPFAM" id="SSF56300">
    <property type="entry name" value="Metallo-dependent phosphatases"/>
    <property type="match status" value="1"/>
</dbReference>
<name>A0A7S0PM36_9CHLO</name>
<feature type="transmembrane region" description="Helical" evidence="6">
    <location>
        <begin position="608"/>
        <end position="627"/>
    </location>
</feature>
<keyword evidence="2" id="KW-0732">Signal</keyword>
<keyword evidence="4" id="KW-0325">Glycoprotein</keyword>
<dbReference type="GO" id="GO:0003993">
    <property type="term" value="F:acid phosphatase activity"/>
    <property type="evidence" value="ECO:0007669"/>
    <property type="project" value="UniProtKB-EC"/>
</dbReference>
<dbReference type="InterPro" id="IPR008963">
    <property type="entry name" value="Purple_acid_Pase-like_N"/>
</dbReference>
<gene>
    <name evidence="9" type="ORF">OMED0929_LOCUS1617</name>
</gene>
<reference evidence="9" key="1">
    <citation type="submission" date="2021-01" db="EMBL/GenBank/DDBJ databases">
        <authorList>
            <person name="Corre E."/>
            <person name="Pelletier E."/>
            <person name="Niang G."/>
            <person name="Scheremetjew M."/>
            <person name="Finn R."/>
            <person name="Kale V."/>
            <person name="Holt S."/>
            <person name="Cochrane G."/>
            <person name="Meng A."/>
            <person name="Brown T."/>
            <person name="Cohen L."/>
        </authorList>
    </citation>
    <scope>NUCLEOTIDE SEQUENCE</scope>
    <source>
        <strain evidence="9">Clade-D-RCC2572</strain>
    </source>
</reference>
<dbReference type="InterPro" id="IPR039331">
    <property type="entry name" value="PAPs-like"/>
</dbReference>